<name>A0AAW0YFY9_CHEQU</name>
<keyword evidence="4" id="KW-1185">Reference proteome</keyword>
<feature type="compositionally biased region" description="Acidic residues" evidence="2">
    <location>
        <begin position="306"/>
        <end position="316"/>
    </location>
</feature>
<dbReference type="EMBL" id="JARKIK010000005">
    <property type="protein sequence ID" value="KAK8751854.1"/>
    <property type="molecule type" value="Genomic_DNA"/>
</dbReference>
<feature type="compositionally biased region" description="Basic and acidic residues" evidence="2">
    <location>
        <begin position="296"/>
        <end position="305"/>
    </location>
</feature>
<accession>A0AAW0YFY9</accession>
<dbReference type="Proteomes" id="UP001445076">
    <property type="component" value="Unassembled WGS sequence"/>
</dbReference>
<evidence type="ECO:0000313" key="3">
    <source>
        <dbReference type="EMBL" id="KAK8751854.1"/>
    </source>
</evidence>
<evidence type="ECO:0000256" key="1">
    <source>
        <dbReference type="SAM" id="Coils"/>
    </source>
</evidence>
<sequence>MEESSNQHIYKYVNRQWKVLTNKGDDISIKDPKLKQGYIGDLSKASVLQLEEILLRQDQILRNKILISRLNDEGLSLKKRREEIAEALEAARAREKDLGESEALPDIHSLEWSGGMTTSSIEAAKKKVPLDSDDDDDDDKLDPLKLMAYHYSCVKKPSHDVQQSEEEDPADAIARELKHLDIQDTEREAQNKRKDFGSKRNDMLEKKYKRNGPVKDSFKPFKRSNNPFPLPDVIHHIQVASRMSTICIPQHESLKREREFLAKENARLLQETREKLKTIKRETIGLPPASSLLQYRDAKQNKDFFDSDEEQDEEESYPANDLHNYYENLHNLEEN</sequence>
<organism evidence="3 4">
    <name type="scientific">Cherax quadricarinatus</name>
    <name type="common">Australian red claw crayfish</name>
    <dbReference type="NCBI Taxonomy" id="27406"/>
    <lineage>
        <taxon>Eukaryota</taxon>
        <taxon>Metazoa</taxon>
        <taxon>Ecdysozoa</taxon>
        <taxon>Arthropoda</taxon>
        <taxon>Crustacea</taxon>
        <taxon>Multicrustacea</taxon>
        <taxon>Malacostraca</taxon>
        <taxon>Eumalacostraca</taxon>
        <taxon>Eucarida</taxon>
        <taxon>Decapoda</taxon>
        <taxon>Pleocyemata</taxon>
        <taxon>Astacidea</taxon>
        <taxon>Parastacoidea</taxon>
        <taxon>Parastacidae</taxon>
        <taxon>Cherax</taxon>
    </lineage>
</organism>
<evidence type="ECO:0000313" key="4">
    <source>
        <dbReference type="Proteomes" id="UP001445076"/>
    </source>
</evidence>
<gene>
    <name evidence="3" type="ORF">OTU49_010790</name>
</gene>
<comment type="caution">
    <text evidence="3">The sequence shown here is derived from an EMBL/GenBank/DDBJ whole genome shotgun (WGS) entry which is preliminary data.</text>
</comment>
<feature type="coiled-coil region" evidence="1">
    <location>
        <begin position="251"/>
        <end position="282"/>
    </location>
</feature>
<evidence type="ECO:0000256" key="2">
    <source>
        <dbReference type="SAM" id="MobiDB-lite"/>
    </source>
</evidence>
<feature type="region of interest" description="Disordered" evidence="2">
    <location>
        <begin position="290"/>
        <end position="322"/>
    </location>
</feature>
<dbReference type="AlphaFoldDB" id="A0AAW0YFY9"/>
<protein>
    <submittedName>
        <fullName evidence="3">Uncharacterized protein</fullName>
    </submittedName>
</protein>
<proteinExistence type="predicted"/>
<reference evidence="3 4" key="1">
    <citation type="journal article" date="2024" name="BMC Genomics">
        <title>Genome assembly of redclaw crayfish (Cherax quadricarinatus) provides insights into its immune adaptation and hypoxia tolerance.</title>
        <authorList>
            <person name="Liu Z."/>
            <person name="Zheng J."/>
            <person name="Li H."/>
            <person name="Fang K."/>
            <person name="Wang S."/>
            <person name="He J."/>
            <person name="Zhou D."/>
            <person name="Weng S."/>
            <person name="Chi M."/>
            <person name="Gu Z."/>
            <person name="He J."/>
            <person name="Li F."/>
            <person name="Wang M."/>
        </authorList>
    </citation>
    <scope>NUCLEOTIDE SEQUENCE [LARGE SCALE GENOMIC DNA]</scope>
    <source>
        <strain evidence="3">ZL_2023a</strain>
    </source>
</reference>
<feature type="region of interest" description="Disordered" evidence="2">
    <location>
        <begin position="182"/>
        <end position="206"/>
    </location>
</feature>
<keyword evidence="1" id="KW-0175">Coiled coil</keyword>